<keyword evidence="3" id="KW-1185">Reference proteome</keyword>
<dbReference type="InterPro" id="IPR012337">
    <property type="entry name" value="RNaseH-like_sf"/>
</dbReference>
<protein>
    <recommendedName>
        <fullName evidence="1">HAT C-terminal dimerisation domain-containing protein</fullName>
    </recommendedName>
</protein>
<dbReference type="OrthoDB" id="7555380at2759"/>
<feature type="domain" description="HAT C-terminal dimerisation" evidence="1">
    <location>
        <begin position="88"/>
        <end position="138"/>
    </location>
</feature>
<dbReference type="Pfam" id="PF05699">
    <property type="entry name" value="Dimer_Tnp_hAT"/>
    <property type="match status" value="1"/>
</dbReference>
<sequence>MWEKYLEAPSIQCELLGDFHLLHCYIMNKFPFDALLKAFRKFIPASNISVMESEYCLLLCKLDDLHDDCVTIFWKNLLGAKNSAGVRMFPLLSQLVISLLILPVSHSVVERVFSRVTVTTIDLRNRLSLDTFENILHVKFGVIRNGKDCKDFTQSAIFFEVVTYPRYVLRCSCLCSKIVSHSCCEHLKSEL</sequence>
<comment type="caution">
    <text evidence="2">The sequence shown here is derived from an EMBL/GenBank/DDBJ whole genome shotgun (WGS) entry which is preliminary data.</text>
</comment>
<accession>A0A9J6H1U8</accession>
<dbReference type="EMBL" id="JABSTR010000010">
    <property type="protein sequence ID" value="KAH9380708.1"/>
    <property type="molecule type" value="Genomic_DNA"/>
</dbReference>
<gene>
    <name evidence="2" type="ORF">HPB48_001518</name>
</gene>
<dbReference type="SUPFAM" id="SSF53098">
    <property type="entry name" value="Ribonuclease H-like"/>
    <property type="match status" value="1"/>
</dbReference>
<dbReference type="InterPro" id="IPR008906">
    <property type="entry name" value="HATC_C_dom"/>
</dbReference>
<reference evidence="2 3" key="1">
    <citation type="journal article" date="2020" name="Cell">
        <title>Large-Scale Comparative Analyses of Tick Genomes Elucidate Their Genetic Diversity and Vector Capacities.</title>
        <authorList>
            <consortium name="Tick Genome and Microbiome Consortium (TIGMIC)"/>
            <person name="Jia N."/>
            <person name="Wang J."/>
            <person name="Shi W."/>
            <person name="Du L."/>
            <person name="Sun Y."/>
            <person name="Zhan W."/>
            <person name="Jiang J.F."/>
            <person name="Wang Q."/>
            <person name="Zhang B."/>
            <person name="Ji P."/>
            <person name="Bell-Sakyi L."/>
            <person name="Cui X.M."/>
            <person name="Yuan T.T."/>
            <person name="Jiang B.G."/>
            <person name="Yang W.F."/>
            <person name="Lam T.T."/>
            <person name="Chang Q.C."/>
            <person name="Ding S.J."/>
            <person name="Wang X.J."/>
            <person name="Zhu J.G."/>
            <person name="Ruan X.D."/>
            <person name="Zhao L."/>
            <person name="Wei J.T."/>
            <person name="Ye R.Z."/>
            <person name="Que T.C."/>
            <person name="Du C.H."/>
            <person name="Zhou Y.H."/>
            <person name="Cheng J.X."/>
            <person name="Dai P.F."/>
            <person name="Guo W.B."/>
            <person name="Han X.H."/>
            <person name="Huang E.J."/>
            <person name="Li L.F."/>
            <person name="Wei W."/>
            <person name="Gao Y.C."/>
            <person name="Liu J.Z."/>
            <person name="Shao H.Z."/>
            <person name="Wang X."/>
            <person name="Wang C.C."/>
            <person name="Yang T.C."/>
            <person name="Huo Q.B."/>
            <person name="Li W."/>
            <person name="Chen H.Y."/>
            <person name="Chen S.E."/>
            <person name="Zhou L.G."/>
            <person name="Ni X.B."/>
            <person name="Tian J.H."/>
            <person name="Sheng Y."/>
            <person name="Liu T."/>
            <person name="Pan Y.S."/>
            <person name="Xia L.Y."/>
            <person name="Li J."/>
            <person name="Zhao F."/>
            <person name="Cao W.C."/>
        </authorList>
    </citation>
    <scope>NUCLEOTIDE SEQUENCE [LARGE SCALE GENOMIC DNA]</scope>
    <source>
        <strain evidence="2">HaeL-2018</strain>
    </source>
</reference>
<organism evidence="2 3">
    <name type="scientific">Haemaphysalis longicornis</name>
    <name type="common">Bush tick</name>
    <dbReference type="NCBI Taxonomy" id="44386"/>
    <lineage>
        <taxon>Eukaryota</taxon>
        <taxon>Metazoa</taxon>
        <taxon>Ecdysozoa</taxon>
        <taxon>Arthropoda</taxon>
        <taxon>Chelicerata</taxon>
        <taxon>Arachnida</taxon>
        <taxon>Acari</taxon>
        <taxon>Parasitiformes</taxon>
        <taxon>Ixodida</taxon>
        <taxon>Ixodoidea</taxon>
        <taxon>Ixodidae</taxon>
        <taxon>Haemaphysalinae</taxon>
        <taxon>Haemaphysalis</taxon>
    </lineage>
</organism>
<evidence type="ECO:0000313" key="3">
    <source>
        <dbReference type="Proteomes" id="UP000821853"/>
    </source>
</evidence>
<dbReference type="VEuPathDB" id="VectorBase:HLOH_059448"/>
<evidence type="ECO:0000259" key="1">
    <source>
        <dbReference type="Pfam" id="PF05699"/>
    </source>
</evidence>
<evidence type="ECO:0000313" key="2">
    <source>
        <dbReference type="EMBL" id="KAH9380708.1"/>
    </source>
</evidence>
<name>A0A9J6H1U8_HAELO</name>
<dbReference type="AlphaFoldDB" id="A0A9J6H1U8"/>
<proteinExistence type="predicted"/>
<dbReference type="GO" id="GO:0046983">
    <property type="term" value="F:protein dimerization activity"/>
    <property type="evidence" value="ECO:0007669"/>
    <property type="project" value="InterPro"/>
</dbReference>
<dbReference type="Proteomes" id="UP000821853">
    <property type="component" value="Chromosome 8"/>
</dbReference>